<dbReference type="Proteomes" id="UP000586042">
    <property type="component" value="Unassembled WGS sequence"/>
</dbReference>
<sequence length="382" mass="40527">MARRLCVASGGSGDLIAAWALSQLPSLDRTIAFAAPIWERSILDPHPGPRGPEDLSGLGPDPRGWLISPATSLPGGWSPLPKFVEVSGAEVFFLDVTVGVEELGRQLSTLCDHAQIDLIELVDVGGDVLATGDESGLRSPALDALLLAACDVSGLKAVVTVVGAGLDGELSLRELRQAHSELPLINERVIPRSVASRTYGDLAWFPSEASLMMLLGSQGLIATVDIKAGLAPVVLDRGAAIARTYPLEDVVRRSRLAQAVRHAASFDEVGAALSRAGQISEIASERMFVKRDATPPTVAEVSAMLAQLDNRVTHTSLRRCASIYGASNRAHIDALDAKIRRNFAAAYHKPLVPTFLLQEYGVELHADLGLDEGPTSSMEAAQ</sequence>
<protein>
    <submittedName>
        <fullName evidence="1">DUF1152 domain-containing protein</fullName>
    </submittedName>
</protein>
<dbReference type="AlphaFoldDB" id="A0A7Y6I2J7"/>
<name>A0A7Y6I2J7_9ACTN</name>
<proteinExistence type="predicted"/>
<dbReference type="RefSeq" id="WP_175588026.1">
    <property type="nucleotide sequence ID" value="NZ_JABWGN010000002.1"/>
</dbReference>
<dbReference type="Pfam" id="PF06626">
    <property type="entry name" value="DUF1152"/>
    <property type="match status" value="1"/>
</dbReference>
<dbReference type="EMBL" id="JABWGN010000002">
    <property type="protein sequence ID" value="NUW30540.1"/>
    <property type="molecule type" value="Genomic_DNA"/>
</dbReference>
<evidence type="ECO:0000313" key="2">
    <source>
        <dbReference type="Proteomes" id="UP000586042"/>
    </source>
</evidence>
<keyword evidence="2" id="KW-1185">Reference proteome</keyword>
<reference evidence="1 2" key="1">
    <citation type="submission" date="2020-06" db="EMBL/GenBank/DDBJ databases">
        <title>Nonomuraea sp. SMC257, a novel actinomycete isolated from soil.</title>
        <authorList>
            <person name="Chanama M."/>
        </authorList>
    </citation>
    <scope>NUCLEOTIDE SEQUENCE [LARGE SCALE GENOMIC DNA]</scope>
    <source>
        <strain evidence="1 2">SMC257</strain>
    </source>
</reference>
<dbReference type="InterPro" id="IPR010581">
    <property type="entry name" value="DUF1152"/>
</dbReference>
<comment type="caution">
    <text evidence="1">The sequence shown here is derived from an EMBL/GenBank/DDBJ whole genome shotgun (WGS) entry which is preliminary data.</text>
</comment>
<evidence type="ECO:0000313" key="1">
    <source>
        <dbReference type="EMBL" id="NUW30540.1"/>
    </source>
</evidence>
<gene>
    <name evidence="1" type="ORF">HTZ77_03750</name>
</gene>
<organism evidence="1 2">
    <name type="scientific">Nonomuraea montanisoli</name>
    <dbReference type="NCBI Taxonomy" id="2741721"/>
    <lineage>
        <taxon>Bacteria</taxon>
        <taxon>Bacillati</taxon>
        <taxon>Actinomycetota</taxon>
        <taxon>Actinomycetes</taxon>
        <taxon>Streptosporangiales</taxon>
        <taxon>Streptosporangiaceae</taxon>
        <taxon>Nonomuraea</taxon>
    </lineage>
</organism>
<accession>A0A7Y6I2J7</accession>